<dbReference type="InterPro" id="IPR010130">
    <property type="entry name" value="T1SS_OMP_TolC"/>
</dbReference>
<sequence length="448" mass="49252">MKKTLLGTLVGSALALLSVQANAENLQTIYQLATKKDPQVLKAAATRDAAKAGIDVSRARLLPQIGLSMSATKSNSEQFDLVDNLQFETESRQKDITLQLQQSVFDWSNWENLAIAEKVALQSQTAYNATVQALIVRTSQAYFDVLSAEDDLSFVVAEKRAIERQLEQTKQRFAVGLTAITDVHEAQAQYDSAVAREIATQNTLEIAREALREITGEYHPELDSLNTSRFSTSQPTPANPVDWVEIAQDNNLELKVRKLAVQISEHNMTVAEAGHYPTVDFTMQKGFSDNKFTLKETGTVNNPPRQDSESIGLSLNVPIYAGGAVVANQDVRRANYVEASEDLELSYRSVVRQVRSNYNNVGALISSTKALEQAVVSAESALKATEAGFEVGTRTIVDVLQSTRNLFDARRNLSKARYDYILSVLALKQAAGTLTEEDLFTVNKALGN</sequence>
<keyword evidence="6" id="KW-0472">Membrane</keyword>
<evidence type="ECO:0000256" key="6">
    <source>
        <dbReference type="ARBA" id="ARBA00023136"/>
    </source>
</evidence>
<dbReference type="Pfam" id="PF02321">
    <property type="entry name" value="OEP"/>
    <property type="match status" value="2"/>
</dbReference>
<proteinExistence type="inferred from homology"/>
<evidence type="ECO:0000256" key="7">
    <source>
        <dbReference type="ARBA" id="ARBA00023237"/>
    </source>
</evidence>
<comment type="caution">
    <text evidence="9">The sequence shown here is derived from an EMBL/GenBank/DDBJ whole genome shotgun (WGS) entry which is preliminary data.</text>
</comment>
<dbReference type="EMBL" id="RRCF01000002">
    <property type="protein sequence ID" value="RRJ21174.1"/>
    <property type="molecule type" value="Genomic_DNA"/>
</dbReference>
<dbReference type="NCBIfam" id="TIGR01844">
    <property type="entry name" value="type_I_sec_TolC"/>
    <property type="match status" value="1"/>
</dbReference>
<keyword evidence="7" id="KW-0998">Cell outer membrane</keyword>
<dbReference type="OrthoDB" id="9813458at2"/>
<feature type="signal peptide" evidence="8">
    <location>
        <begin position="1"/>
        <end position="23"/>
    </location>
</feature>
<dbReference type="InterPro" id="IPR003423">
    <property type="entry name" value="OMP_efflux"/>
</dbReference>
<keyword evidence="10" id="KW-1185">Reference proteome</keyword>
<dbReference type="RefSeq" id="WP_046519718.1">
    <property type="nucleotide sequence ID" value="NZ_LAVS01000016.1"/>
</dbReference>
<dbReference type="GO" id="GO:0015562">
    <property type="term" value="F:efflux transmembrane transporter activity"/>
    <property type="evidence" value="ECO:0007669"/>
    <property type="project" value="InterPro"/>
</dbReference>
<dbReference type="Proteomes" id="UP000276260">
    <property type="component" value="Unassembled WGS sequence"/>
</dbReference>
<keyword evidence="4" id="KW-1134">Transmembrane beta strand</keyword>
<protein>
    <submittedName>
        <fullName evidence="9">Outer membrane channel protein TolC</fullName>
    </submittedName>
</protein>
<keyword evidence="5" id="KW-0812">Transmembrane</keyword>
<dbReference type="AlphaFoldDB" id="A0A3P3QJ25"/>
<organism evidence="9 10">
    <name type="scientific">Rheinheimera mesophila</name>
    <dbReference type="NCBI Taxonomy" id="1547515"/>
    <lineage>
        <taxon>Bacteria</taxon>
        <taxon>Pseudomonadati</taxon>
        <taxon>Pseudomonadota</taxon>
        <taxon>Gammaproteobacteria</taxon>
        <taxon>Chromatiales</taxon>
        <taxon>Chromatiaceae</taxon>
        <taxon>Rheinheimera</taxon>
    </lineage>
</organism>
<reference evidence="9 10" key="1">
    <citation type="submission" date="2018-11" db="EMBL/GenBank/DDBJ databases">
        <title>Draft genome analysis of Rheinheimera mesophila isolated from an industrial waste site.</title>
        <authorList>
            <person name="Yu Q."/>
            <person name="Qi Y."/>
            <person name="Zhang H."/>
            <person name="Lu Y."/>
            <person name="Pu J."/>
        </authorList>
    </citation>
    <scope>NUCLEOTIDE SEQUENCE [LARGE SCALE GENOMIC DNA]</scope>
    <source>
        <strain evidence="9 10">IITR13</strain>
    </source>
</reference>
<dbReference type="InterPro" id="IPR051906">
    <property type="entry name" value="TolC-like"/>
</dbReference>
<accession>A0A3P3QJ25</accession>
<evidence type="ECO:0000256" key="3">
    <source>
        <dbReference type="ARBA" id="ARBA00022448"/>
    </source>
</evidence>
<keyword evidence="3" id="KW-0813">Transport</keyword>
<evidence type="ECO:0000256" key="4">
    <source>
        <dbReference type="ARBA" id="ARBA00022452"/>
    </source>
</evidence>
<dbReference type="GO" id="GO:0015288">
    <property type="term" value="F:porin activity"/>
    <property type="evidence" value="ECO:0007669"/>
    <property type="project" value="TreeGrafter"/>
</dbReference>
<dbReference type="PANTHER" id="PTHR30026">
    <property type="entry name" value="OUTER MEMBRANE PROTEIN TOLC"/>
    <property type="match status" value="1"/>
</dbReference>
<dbReference type="PANTHER" id="PTHR30026:SF20">
    <property type="entry name" value="OUTER MEMBRANE PROTEIN TOLC"/>
    <property type="match status" value="1"/>
</dbReference>
<evidence type="ECO:0000313" key="9">
    <source>
        <dbReference type="EMBL" id="RRJ21174.1"/>
    </source>
</evidence>
<dbReference type="InterPro" id="IPR058622">
    <property type="entry name" value="TolC"/>
</dbReference>
<keyword evidence="8" id="KW-0732">Signal</keyword>
<dbReference type="Gene3D" id="1.20.1600.10">
    <property type="entry name" value="Outer membrane efflux proteins (OEP)"/>
    <property type="match status" value="1"/>
</dbReference>
<feature type="chain" id="PRO_5018653522" evidence="8">
    <location>
        <begin position="24"/>
        <end position="448"/>
    </location>
</feature>
<evidence type="ECO:0000256" key="5">
    <source>
        <dbReference type="ARBA" id="ARBA00022692"/>
    </source>
</evidence>
<evidence type="ECO:0000256" key="2">
    <source>
        <dbReference type="ARBA" id="ARBA00007613"/>
    </source>
</evidence>
<name>A0A3P3QJ25_9GAMM</name>
<evidence type="ECO:0000256" key="8">
    <source>
        <dbReference type="SAM" id="SignalP"/>
    </source>
</evidence>
<dbReference type="SUPFAM" id="SSF56954">
    <property type="entry name" value="Outer membrane efflux proteins (OEP)"/>
    <property type="match status" value="1"/>
</dbReference>
<dbReference type="GO" id="GO:1990281">
    <property type="term" value="C:efflux pump complex"/>
    <property type="evidence" value="ECO:0007669"/>
    <property type="project" value="TreeGrafter"/>
</dbReference>
<dbReference type="NCBIfam" id="NF007002">
    <property type="entry name" value="PRK09465.1"/>
    <property type="match status" value="1"/>
</dbReference>
<comment type="subcellular location">
    <subcellularLocation>
        <location evidence="1">Cell outer membrane</location>
    </subcellularLocation>
</comment>
<evidence type="ECO:0000256" key="1">
    <source>
        <dbReference type="ARBA" id="ARBA00004442"/>
    </source>
</evidence>
<dbReference type="GO" id="GO:0009279">
    <property type="term" value="C:cell outer membrane"/>
    <property type="evidence" value="ECO:0007669"/>
    <property type="project" value="UniProtKB-SubCell"/>
</dbReference>
<evidence type="ECO:0000313" key="10">
    <source>
        <dbReference type="Proteomes" id="UP000276260"/>
    </source>
</evidence>
<comment type="similarity">
    <text evidence="2">Belongs to the outer membrane factor (OMF) (TC 1.B.17) family.</text>
</comment>
<gene>
    <name evidence="9" type="primary">tolC</name>
    <name evidence="9" type="ORF">EIK76_09830</name>
</gene>